<evidence type="ECO:0000256" key="5">
    <source>
        <dbReference type="ARBA" id="ARBA00062515"/>
    </source>
</evidence>
<evidence type="ECO:0000256" key="4">
    <source>
        <dbReference type="ARBA" id="ARBA00022729"/>
    </source>
</evidence>
<dbReference type="AlphaFoldDB" id="A0A4Q7VHG9"/>
<dbReference type="InterPro" id="IPR050682">
    <property type="entry name" value="ModA/WtpA"/>
</dbReference>
<keyword evidence="2 6" id="KW-0500">Molybdenum</keyword>
<name>A0A4Q7VHG9_9BACT</name>
<sequence>MNTIRTHILFFCLITGLISTACNSEKKAEKLNIFAAASLQDVLNKTSELYHEKTGVELSLNFASSGLLARQIEQGAEFDFFFSANENWVNYLLEKNLLQVESKLNLAKNKMAIIVPKESKIDAFENATPKQMLSLFSGRLAIGNPDHVPAGKYAKEILTHYKLWETFKSRLLPCKNARETLLMVEMGEVDMGIVYLSDAKKSNKVRCLYEFSEDCSSPILYYSAHRTNPDSRILKFQNFLKQAESRKIWKDYAFIIND</sequence>
<feature type="binding site" evidence="6">
    <location>
        <position position="38"/>
    </location>
    <ligand>
        <name>molybdate</name>
        <dbReference type="ChEBI" id="CHEBI:36264"/>
    </ligand>
</feature>
<evidence type="ECO:0000256" key="1">
    <source>
        <dbReference type="ARBA" id="ARBA00009175"/>
    </source>
</evidence>
<dbReference type="PANTHER" id="PTHR30632">
    <property type="entry name" value="MOLYBDATE-BINDING PERIPLASMIC PROTEIN"/>
    <property type="match status" value="1"/>
</dbReference>
<comment type="caution">
    <text evidence="7">The sequence shown here is derived from an EMBL/GenBank/DDBJ whole genome shotgun (WGS) entry which is preliminary data.</text>
</comment>
<evidence type="ECO:0000256" key="6">
    <source>
        <dbReference type="PIRSR" id="PIRSR004846-1"/>
    </source>
</evidence>
<keyword evidence="4" id="KW-0732">Signal</keyword>
<keyword evidence="8" id="KW-1185">Reference proteome</keyword>
<dbReference type="GO" id="GO:0030973">
    <property type="term" value="F:molybdate ion binding"/>
    <property type="evidence" value="ECO:0007669"/>
    <property type="project" value="UniProtKB-ARBA"/>
</dbReference>
<dbReference type="InterPro" id="IPR005950">
    <property type="entry name" value="ModA"/>
</dbReference>
<dbReference type="SUPFAM" id="SSF53850">
    <property type="entry name" value="Periplasmic binding protein-like II"/>
    <property type="match status" value="1"/>
</dbReference>
<dbReference type="GO" id="GO:1901359">
    <property type="term" value="F:tungstate binding"/>
    <property type="evidence" value="ECO:0007669"/>
    <property type="project" value="UniProtKB-ARBA"/>
</dbReference>
<dbReference type="PANTHER" id="PTHR30632:SF0">
    <property type="entry name" value="SULFATE-BINDING PROTEIN"/>
    <property type="match status" value="1"/>
</dbReference>
<dbReference type="GO" id="GO:0015689">
    <property type="term" value="P:molybdate ion transport"/>
    <property type="evidence" value="ECO:0007669"/>
    <property type="project" value="InterPro"/>
</dbReference>
<feature type="binding site" evidence="6">
    <location>
        <position position="195"/>
    </location>
    <ligand>
        <name>molybdate</name>
        <dbReference type="ChEBI" id="CHEBI:36264"/>
    </ligand>
</feature>
<dbReference type="RefSeq" id="WP_165389553.1">
    <property type="nucleotide sequence ID" value="NZ_SHKN01000001.1"/>
</dbReference>
<reference evidence="7 8" key="1">
    <citation type="submission" date="2019-02" db="EMBL/GenBank/DDBJ databases">
        <title>Genomic Encyclopedia of Type Strains, Phase IV (KMG-IV): sequencing the most valuable type-strain genomes for metagenomic binning, comparative biology and taxonomic classification.</title>
        <authorList>
            <person name="Goeker M."/>
        </authorList>
    </citation>
    <scope>NUCLEOTIDE SEQUENCE [LARGE SCALE GENOMIC DNA]</scope>
    <source>
        <strain evidence="7 8">DSM 28825</strain>
    </source>
</reference>
<feature type="binding site" evidence="6">
    <location>
        <position position="150"/>
    </location>
    <ligand>
        <name>molybdate</name>
        <dbReference type="ChEBI" id="CHEBI:36264"/>
    </ligand>
</feature>
<dbReference type="PROSITE" id="PS51257">
    <property type="entry name" value="PROKAR_LIPOPROTEIN"/>
    <property type="match status" value="1"/>
</dbReference>
<comment type="similarity">
    <text evidence="1">Belongs to the bacterial solute-binding protein ModA family.</text>
</comment>
<keyword evidence="3 6" id="KW-0479">Metal-binding</keyword>
<dbReference type="Pfam" id="PF13531">
    <property type="entry name" value="SBP_bac_11"/>
    <property type="match status" value="1"/>
</dbReference>
<dbReference type="GO" id="GO:0046872">
    <property type="term" value="F:metal ion binding"/>
    <property type="evidence" value="ECO:0007669"/>
    <property type="project" value="UniProtKB-KW"/>
</dbReference>
<evidence type="ECO:0000256" key="2">
    <source>
        <dbReference type="ARBA" id="ARBA00022505"/>
    </source>
</evidence>
<dbReference type="Proteomes" id="UP000293562">
    <property type="component" value="Unassembled WGS sequence"/>
</dbReference>
<evidence type="ECO:0000313" key="7">
    <source>
        <dbReference type="EMBL" id="RZT95540.1"/>
    </source>
</evidence>
<dbReference type="EMBL" id="SHKN01000001">
    <property type="protein sequence ID" value="RZT95540.1"/>
    <property type="molecule type" value="Genomic_DNA"/>
</dbReference>
<gene>
    <name evidence="7" type="ORF">EV201_0163</name>
</gene>
<accession>A0A4Q7VHG9</accession>
<proteinExistence type="inferred from homology"/>
<dbReference type="FunFam" id="3.40.190.10:FF:000035">
    <property type="entry name" value="Molybdate ABC transporter substrate-binding protein"/>
    <property type="match status" value="1"/>
</dbReference>
<feature type="binding site" evidence="6">
    <location>
        <position position="65"/>
    </location>
    <ligand>
        <name>molybdate</name>
        <dbReference type="ChEBI" id="CHEBI:36264"/>
    </ligand>
</feature>
<evidence type="ECO:0000256" key="3">
    <source>
        <dbReference type="ARBA" id="ARBA00022723"/>
    </source>
</evidence>
<protein>
    <submittedName>
        <fullName evidence="7">Molybdate transport system substrate-binding protein</fullName>
    </submittedName>
</protein>
<evidence type="ECO:0000313" key="8">
    <source>
        <dbReference type="Proteomes" id="UP000293562"/>
    </source>
</evidence>
<organism evidence="7 8">
    <name type="scientific">Ancylomarina subtilis</name>
    <dbReference type="NCBI Taxonomy" id="1639035"/>
    <lineage>
        <taxon>Bacteria</taxon>
        <taxon>Pseudomonadati</taxon>
        <taxon>Bacteroidota</taxon>
        <taxon>Bacteroidia</taxon>
        <taxon>Marinilabiliales</taxon>
        <taxon>Marinifilaceae</taxon>
        <taxon>Ancylomarina</taxon>
    </lineage>
</organism>
<comment type="subunit">
    <text evidence="5">The complex is composed of two ATP-binding proteins (ModC), two transmembrane proteins (ModB) and a solute-binding protein (ModA).</text>
</comment>
<dbReference type="PIRSF" id="PIRSF004846">
    <property type="entry name" value="ModA"/>
    <property type="match status" value="1"/>
</dbReference>
<dbReference type="NCBIfam" id="TIGR01256">
    <property type="entry name" value="modA"/>
    <property type="match status" value="1"/>
</dbReference>
<dbReference type="Gene3D" id="3.40.190.10">
    <property type="entry name" value="Periplasmic binding protein-like II"/>
    <property type="match status" value="2"/>
</dbReference>